<keyword evidence="14 15" id="KW-0472">Membrane</keyword>
<keyword evidence="8 15" id="KW-0812">Transmembrane</keyword>
<evidence type="ECO:0000259" key="17">
    <source>
        <dbReference type="PROSITE" id="PS50885"/>
    </source>
</evidence>
<gene>
    <name evidence="18" type="ORF">C0081_22900</name>
</gene>
<sequence length="468" mass="52429">MAKTNKISFLNSIAAQLLILLVLAFSVFIVSLFVTVSLTRRDFVDPPIAGFTERQKGVAEILAQTPLQDRLRQLDRLKKRYPDVTLVVHSQTFELPDGLAWNNERDDFMFGSGPPRDLWRGPKRPDNRPVIIEPFSFARSIEELKEESPLKKGDSRVRATLYFQMPDGQVISSSRKIRLRTPPNMAVDTISFFVVICMILLMIWAIYFLIIPIRRLAQVTDKIGKDNSEPQLAAETGPSEVRLAARALNKMQDRIHHLIEDRTRMLAAVGHDLRTPVTRLRLRADVIEPDDVKNAFLRDLDMMDGLLSRLMIYFRRGDAGDEMASWELSSLIDSLVSEWSDSGYDVSIIDMVPATIKAHPNELLRMVDNLVDNAIKYAGSCALQLVRDETHVCLKVIDHGPGIPLKDKALLQEPFARGDKARTMNETSGFGLGLAIALNAAVNHNAEMILDDTPGGGLTVVVRIPLAE</sequence>
<dbReference type="InterPro" id="IPR003661">
    <property type="entry name" value="HisK_dim/P_dom"/>
</dbReference>
<keyword evidence="4" id="KW-1003">Cell membrane</keyword>
<dbReference type="EMBL" id="PKUQ01000055">
    <property type="protein sequence ID" value="PLW75131.1"/>
    <property type="molecule type" value="Genomic_DNA"/>
</dbReference>
<dbReference type="InterPro" id="IPR036097">
    <property type="entry name" value="HisK_dim/P_sf"/>
</dbReference>
<dbReference type="Proteomes" id="UP000234881">
    <property type="component" value="Unassembled WGS sequence"/>
</dbReference>
<reference evidence="18 19" key="1">
    <citation type="submission" date="2018-01" db="EMBL/GenBank/DDBJ databases">
        <title>The draft genome sequence of Cohaesibacter sp. H1304.</title>
        <authorList>
            <person name="Wang N.-N."/>
            <person name="Du Z.-J."/>
        </authorList>
    </citation>
    <scope>NUCLEOTIDE SEQUENCE [LARGE SCALE GENOMIC DNA]</scope>
    <source>
        <strain evidence="18 19">H1304</strain>
    </source>
</reference>
<dbReference type="Pfam" id="PF02518">
    <property type="entry name" value="HATPase_c"/>
    <property type="match status" value="1"/>
</dbReference>
<dbReference type="CDD" id="cd00082">
    <property type="entry name" value="HisKA"/>
    <property type="match status" value="1"/>
</dbReference>
<dbReference type="SUPFAM" id="SSF55874">
    <property type="entry name" value="ATPase domain of HSP90 chaperone/DNA topoisomerase II/histidine kinase"/>
    <property type="match status" value="1"/>
</dbReference>
<dbReference type="GO" id="GO:0005886">
    <property type="term" value="C:plasma membrane"/>
    <property type="evidence" value="ECO:0007669"/>
    <property type="project" value="UniProtKB-SubCell"/>
</dbReference>
<evidence type="ECO:0000256" key="6">
    <source>
        <dbReference type="ARBA" id="ARBA00022553"/>
    </source>
</evidence>
<dbReference type="InterPro" id="IPR004358">
    <property type="entry name" value="Sig_transdc_His_kin-like_C"/>
</dbReference>
<dbReference type="Pfam" id="PF00672">
    <property type="entry name" value="HAMP"/>
    <property type="match status" value="1"/>
</dbReference>
<evidence type="ECO:0000256" key="9">
    <source>
        <dbReference type="ARBA" id="ARBA00022741"/>
    </source>
</evidence>
<organism evidence="18 19">
    <name type="scientific">Cohaesibacter celericrescens</name>
    <dbReference type="NCBI Taxonomy" id="2067669"/>
    <lineage>
        <taxon>Bacteria</taxon>
        <taxon>Pseudomonadati</taxon>
        <taxon>Pseudomonadota</taxon>
        <taxon>Alphaproteobacteria</taxon>
        <taxon>Hyphomicrobiales</taxon>
        <taxon>Cohaesibacteraceae</taxon>
    </lineage>
</organism>
<feature type="transmembrane region" description="Helical" evidence="15">
    <location>
        <begin position="185"/>
        <end position="210"/>
    </location>
</feature>
<dbReference type="PRINTS" id="PR00344">
    <property type="entry name" value="BCTRLSENSOR"/>
</dbReference>
<protein>
    <recommendedName>
        <fullName evidence="3">histidine kinase</fullName>
        <ecNumber evidence="3">2.7.13.3</ecNumber>
    </recommendedName>
</protein>
<evidence type="ECO:0000313" key="19">
    <source>
        <dbReference type="Proteomes" id="UP000234881"/>
    </source>
</evidence>
<evidence type="ECO:0000256" key="8">
    <source>
        <dbReference type="ARBA" id="ARBA00022692"/>
    </source>
</evidence>
<evidence type="ECO:0000256" key="5">
    <source>
        <dbReference type="ARBA" id="ARBA00022519"/>
    </source>
</evidence>
<name>A0A2N5XKS8_9HYPH</name>
<keyword evidence="5" id="KW-0997">Cell inner membrane</keyword>
<dbReference type="InterPro" id="IPR003660">
    <property type="entry name" value="HAMP_dom"/>
</dbReference>
<evidence type="ECO:0000256" key="1">
    <source>
        <dbReference type="ARBA" id="ARBA00000085"/>
    </source>
</evidence>
<keyword evidence="19" id="KW-1185">Reference proteome</keyword>
<proteinExistence type="predicted"/>
<evidence type="ECO:0000256" key="13">
    <source>
        <dbReference type="ARBA" id="ARBA00023012"/>
    </source>
</evidence>
<evidence type="ECO:0000313" key="18">
    <source>
        <dbReference type="EMBL" id="PLW75131.1"/>
    </source>
</evidence>
<dbReference type="PROSITE" id="PS50109">
    <property type="entry name" value="HIS_KIN"/>
    <property type="match status" value="1"/>
</dbReference>
<comment type="caution">
    <text evidence="18">The sequence shown here is derived from an EMBL/GenBank/DDBJ whole genome shotgun (WGS) entry which is preliminary data.</text>
</comment>
<dbReference type="OrthoDB" id="9804645at2"/>
<evidence type="ECO:0000256" key="15">
    <source>
        <dbReference type="SAM" id="Phobius"/>
    </source>
</evidence>
<dbReference type="PANTHER" id="PTHR44936:SF5">
    <property type="entry name" value="SENSOR HISTIDINE KINASE ENVZ"/>
    <property type="match status" value="1"/>
</dbReference>
<dbReference type="PANTHER" id="PTHR44936">
    <property type="entry name" value="SENSOR PROTEIN CREC"/>
    <property type="match status" value="1"/>
</dbReference>
<dbReference type="SMART" id="SM00304">
    <property type="entry name" value="HAMP"/>
    <property type="match status" value="1"/>
</dbReference>
<dbReference type="PROSITE" id="PS50885">
    <property type="entry name" value="HAMP"/>
    <property type="match status" value="1"/>
</dbReference>
<evidence type="ECO:0000256" key="7">
    <source>
        <dbReference type="ARBA" id="ARBA00022679"/>
    </source>
</evidence>
<dbReference type="Gene3D" id="3.30.565.10">
    <property type="entry name" value="Histidine kinase-like ATPase, C-terminal domain"/>
    <property type="match status" value="1"/>
</dbReference>
<comment type="catalytic activity">
    <reaction evidence="1">
        <text>ATP + protein L-histidine = ADP + protein N-phospho-L-histidine.</text>
        <dbReference type="EC" id="2.7.13.3"/>
    </reaction>
</comment>
<dbReference type="InterPro" id="IPR036890">
    <property type="entry name" value="HATPase_C_sf"/>
</dbReference>
<dbReference type="SUPFAM" id="SSF158472">
    <property type="entry name" value="HAMP domain-like"/>
    <property type="match status" value="1"/>
</dbReference>
<dbReference type="EC" id="2.7.13.3" evidence="3"/>
<accession>A0A2N5XKS8</accession>
<keyword evidence="10" id="KW-0418">Kinase</keyword>
<evidence type="ECO:0000256" key="12">
    <source>
        <dbReference type="ARBA" id="ARBA00022989"/>
    </source>
</evidence>
<evidence type="ECO:0000256" key="10">
    <source>
        <dbReference type="ARBA" id="ARBA00022777"/>
    </source>
</evidence>
<dbReference type="SMART" id="SM00388">
    <property type="entry name" value="HisKA"/>
    <property type="match status" value="1"/>
</dbReference>
<evidence type="ECO:0000256" key="4">
    <source>
        <dbReference type="ARBA" id="ARBA00022475"/>
    </source>
</evidence>
<keyword evidence="9" id="KW-0547">Nucleotide-binding</keyword>
<evidence type="ECO:0000259" key="16">
    <source>
        <dbReference type="PROSITE" id="PS50109"/>
    </source>
</evidence>
<keyword evidence="6" id="KW-0597">Phosphoprotein</keyword>
<keyword evidence="13" id="KW-0902">Two-component regulatory system</keyword>
<dbReference type="InterPro" id="IPR003594">
    <property type="entry name" value="HATPase_dom"/>
</dbReference>
<feature type="transmembrane region" description="Helical" evidence="15">
    <location>
        <begin position="13"/>
        <end position="34"/>
    </location>
</feature>
<keyword evidence="7" id="KW-0808">Transferase</keyword>
<keyword evidence="11" id="KW-0067">ATP-binding</keyword>
<dbReference type="SMART" id="SM00387">
    <property type="entry name" value="HATPase_c"/>
    <property type="match status" value="1"/>
</dbReference>
<evidence type="ECO:0000256" key="11">
    <source>
        <dbReference type="ARBA" id="ARBA00022840"/>
    </source>
</evidence>
<keyword evidence="12 15" id="KW-1133">Transmembrane helix</keyword>
<dbReference type="InterPro" id="IPR005467">
    <property type="entry name" value="His_kinase_dom"/>
</dbReference>
<dbReference type="GO" id="GO:0005524">
    <property type="term" value="F:ATP binding"/>
    <property type="evidence" value="ECO:0007669"/>
    <property type="project" value="UniProtKB-KW"/>
</dbReference>
<dbReference type="CDD" id="cd06225">
    <property type="entry name" value="HAMP"/>
    <property type="match status" value="1"/>
</dbReference>
<comment type="subcellular location">
    <subcellularLocation>
        <location evidence="2">Cell inner membrane</location>
        <topology evidence="2">Multi-pass membrane protein</topology>
    </subcellularLocation>
</comment>
<dbReference type="Gene3D" id="1.10.287.130">
    <property type="match status" value="1"/>
</dbReference>
<feature type="domain" description="HAMP" evidence="17">
    <location>
        <begin position="207"/>
        <end position="260"/>
    </location>
</feature>
<dbReference type="GO" id="GO:0000155">
    <property type="term" value="F:phosphorelay sensor kinase activity"/>
    <property type="evidence" value="ECO:0007669"/>
    <property type="project" value="InterPro"/>
</dbReference>
<dbReference type="RefSeq" id="WP_101536031.1">
    <property type="nucleotide sequence ID" value="NZ_PKUQ01000055.1"/>
</dbReference>
<evidence type="ECO:0000256" key="14">
    <source>
        <dbReference type="ARBA" id="ARBA00023136"/>
    </source>
</evidence>
<evidence type="ECO:0000256" key="3">
    <source>
        <dbReference type="ARBA" id="ARBA00012438"/>
    </source>
</evidence>
<dbReference type="AlphaFoldDB" id="A0A2N5XKS8"/>
<dbReference type="InterPro" id="IPR050980">
    <property type="entry name" value="2C_sensor_his_kinase"/>
</dbReference>
<dbReference type="SUPFAM" id="SSF47384">
    <property type="entry name" value="Homodimeric domain of signal transducing histidine kinase"/>
    <property type="match status" value="1"/>
</dbReference>
<feature type="domain" description="Histidine kinase" evidence="16">
    <location>
        <begin position="268"/>
        <end position="468"/>
    </location>
</feature>
<evidence type="ECO:0000256" key="2">
    <source>
        <dbReference type="ARBA" id="ARBA00004429"/>
    </source>
</evidence>